<dbReference type="PANTHER" id="PTHR30371:SF0">
    <property type="entry name" value="SEC-INDEPENDENT PROTEIN TRANSLOCASE PROTEIN TATC, CHLOROPLASTIC-RELATED"/>
    <property type="match status" value="1"/>
</dbReference>
<evidence type="ECO:0000256" key="2">
    <source>
        <dbReference type="ARBA" id="ARBA00022692"/>
    </source>
</evidence>
<keyword evidence="5" id="KW-0813">Transport</keyword>
<accession>A0A7G8BHW0</accession>
<dbReference type="HAMAP" id="MF_00902">
    <property type="entry name" value="TatC"/>
    <property type="match status" value="1"/>
</dbReference>
<comment type="subcellular location">
    <subcellularLocation>
        <location evidence="5">Cell membrane</location>
        <topology evidence="5">Multi-pass membrane protein</topology>
    </subcellularLocation>
    <subcellularLocation>
        <location evidence="1">Membrane</location>
        <topology evidence="1">Multi-pass membrane protein</topology>
    </subcellularLocation>
</comment>
<proteinExistence type="inferred from homology"/>
<sequence length="267" mass="30715">MLDFLDRARGAVSERAELPGMSLLEHLEELRRRIVHSVIYLVVGFFVAYGFHEKIYGFMERPIKYALTKHHQPALLNYHNPIDGFNMYLKISFMAGCIIAAPFVLYQVWLFISPGLYKQEKRFVTPFMVATVSLFLAGAYFGYRWVFPGSLDFLFTFNKDFNPLIEINEYTDLFLTVILGLGVTFELPILVMFLALFGIVNARFLWRNLRYAILIIFIIAAIITPTPDVLTMCVFATPMLVLYLISIGVAFMVHPSRRRKKKDEAAA</sequence>
<name>A0A7G8BHW0_9BACT</name>
<evidence type="ECO:0000313" key="7">
    <source>
        <dbReference type="Proteomes" id="UP000515312"/>
    </source>
</evidence>
<dbReference type="PROSITE" id="PS01218">
    <property type="entry name" value="TATC"/>
    <property type="match status" value="1"/>
</dbReference>
<evidence type="ECO:0000313" key="6">
    <source>
        <dbReference type="EMBL" id="QNI32130.1"/>
    </source>
</evidence>
<dbReference type="NCBIfam" id="TIGR00945">
    <property type="entry name" value="tatC"/>
    <property type="match status" value="1"/>
</dbReference>
<comment type="subunit">
    <text evidence="5">Forms a complex with TatA.</text>
</comment>
<feature type="transmembrane region" description="Helical" evidence="5">
    <location>
        <begin position="124"/>
        <end position="143"/>
    </location>
</feature>
<reference evidence="6 7" key="1">
    <citation type="submission" date="2020-08" db="EMBL/GenBank/DDBJ databases">
        <title>Edaphobacter telluris sp. nov. and Acidobacterium dinghuensis sp. nov., two acidobacteria isolated from forest soil.</title>
        <authorList>
            <person name="Fu J."/>
            <person name="Qiu L."/>
        </authorList>
    </citation>
    <scope>NUCLEOTIDE SEQUENCE [LARGE SCALE GENOMIC DNA]</scope>
    <source>
        <strain evidence="6">4Y35</strain>
    </source>
</reference>
<dbReference type="PANTHER" id="PTHR30371">
    <property type="entry name" value="SEC-INDEPENDENT PROTEIN TRANSLOCASE PROTEIN TATC"/>
    <property type="match status" value="1"/>
</dbReference>
<feature type="transmembrane region" description="Helical" evidence="5">
    <location>
        <begin position="204"/>
        <end position="223"/>
    </location>
</feature>
<feature type="transmembrane region" description="Helical" evidence="5">
    <location>
        <begin position="34"/>
        <end position="52"/>
    </location>
</feature>
<feature type="transmembrane region" description="Helical" evidence="5">
    <location>
        <begin position="91"/>
        <end position="112"/>
    </location>
</feature>
<dbReference type="GO" id="GO:0065002">
    <property type="term" value="P:intracellular protein transmembrane transport"/>
    <property type="evidence" value="ECO:0007669"/>
    <property type="project" value="TreeGrafter"/>
</dbReference>
<comment type="similarity">
    <text evidence="5">Belongs to the TatC family.</text>
</comment>
<keyword evidence="5" id="KW-0653">Protein transport</keyword>
<evidence type="ECO:0000256" key="3">
    <source>
        <dbReference type="ARBA" id="ARBA00022989"/>
    </source>
</evidence>
<keyword evidence="4 5" id="KW-0472">Membrane</keyword>
<feature type="transmembrane region" description="Helical" evidence="5">
    <location>
        <begin position="229"/>
        <end position="253"/>
    </location>
</feature>
<feature type="transmembrane region" description="Helical" evidence="5">
    <location>
        <begin position="173"/>
        <end position="197"/>
    </location>
</feature>
<organism evidence="6 7">
    <name type="scientific">Alloacidobacterium dinghuense</name>
    <dbReference type="NCBI Taxonomy" id="2763107"/>
    <lineage>
        <taxon>Bacteria</taxon>
        <taxon>Pseudomonadati</taxon>
        <taxon>Acidobacteriota</taxon>
        <taxon>Terriglobia</taxon>
        <taxon>Terriglobales</taxon>
        <taxon>Acidobacteriaceae</taxon>
        <taxon>Alloacidobacterium</taxon>
    </lineage>
</organism>
<dbReference type="GO" id="GO:0043953">
    <property type="term" value="P:protein transport by the Tat complex"/>
    <property type="evidence" value="ECO:0007669"/>
    <property type="project" value="UniProtKB-UniRule"/>
</dbReference>
<dbReference type="InterPro" id="IPR002033">
    <property type="entry name" value="TatC"/>
</dbReference>
<dbReference type="EMBL" id="CP060394">
    <property type="protein sequence ID" value="QNI32130.1"/>
    <property type="molecule type" value="Genomic_DNA"/>
</dbReference>
<protein>
    <recommendedName>
        <fullName evidence="5">Sec-independent protein translocase protein TatC</fullName>
    </recommendedName>
</protein>
<dbReference type="Proteomes" id="UP000515312">
    <property type="component" value="Chromosome"/>
</dbReference>
<dbReference type="GO" id="GO:0009977">
    <property type="term" value="F:proton motive force dependent protein transmembrane transporter activity"/>
    <property type="evidence" value="ECO:0007669"/>
    <property type="project" value="TreeGrafter"/>
</dbReference>
<evidence type="ECO:0000256" key="5">
    <source>
        <dbReference type="HAMAP-Rule" id="MF_00902"/>
    </source>
</evidence>
<evidence type="ECO:0000256" key="1">
    <source>
        <dbReference type="ARBA" id="ARBA00004141"/>
    </source>
</evidence>
<keyword evidence="7" id="KW-1185">Reference proteome</keyword>
<dbReference type="InterPro" id="IPR019820">
    <property type="entry name" value="Sec-indep_translocase_CS"/>
</dbReference>
<dbReference type="AlphaFoldDB" id="A0A7G8BHW0"/>
<keyword evidence="5" id="KW-1003">Cell membrane</keyword>
<dbReference type="RefSeq" id="WP_186743086.1">
    <property type="nucleotide sequence ID" value="NZ_CP060394.1"/>
</dbReference>
<keyword evidence="2 5" id="KW-0812">Transmembrane</keyword>
<dbReference type="PRINTS" id="PR01840">
    <property type="entry name" value="TATCFAMILY"/>
</dbReference>
<keyword evidence="3 5" id="KW-1133">Transmembrane helix</keyword>
<dbReference type="KEGG" id="adin:H7849_24565"/>
<dbReference type="GO" id="GO:0033281">
    <property type="term" value="C:TAT protein transport complex"/>
    <property type="evidence" value="ECO:0007669"/>
    <property type="project" value="UniProtKB-UniRule"/>
</dbReference>
<comment type="function">
    <text evidence="5">Part of the twin-arginine translocation (Tat) system that transports large folded proteins containing a characteristic twin-arginine motif in their signal peptide across membranes.</text>
</comment>
<evidence type="ECO:0000256" key="4">
    <source>
        <dbReference type="ARBA" id="ARBA00023136"/>
    </source>
</evidence>
<keyword evidence="5" id="KW-0811">Translocation</keyword>
<gene>
    <name evidence="5 6" type="primary">tatC</name>
    <name evidence="6" type="ORF">H7849_24565</name>
</gene>
<dbReference type="Pfam" id="PF00902">
    <property type="entry name" value="TatC"/>
    <property type="match status" value="1"/>
</dbReference>